<dbReference type="InParanoid" id="K3YFK1"/>
<reference evidence="2" key="1">
    <citation type="journal article" date="2012" name="Nat. Biotechnol.">
        <title>Reference genome sequence of the model plant Setaria.</title>
        <authorList>
            <person name="Bennetzen J.L."/>
            <person name="Schmutz J."/>
            <person name="Wang H."/>
            <person name="Percifield R."/>
            <person name="Hawkins J."/>
            <person name="Pontaroli A.C."/>
            <person name="Estep M."/>
            <person name="Feng L."/>
            <person name="Vaughn J.N."/>
            <person name="Grimwood J."/>
            <person name="Jenkins J."/>
            <person name="Barry K."/>
            <person name="Lindquist E."/>
            <person name="Hellsten U."/>
            <person name="Deshpande S."/>
            <person name="Wang X."/>
            <person name="Wu X."/>
            <person name="Mitros T."/>
            <person name="Triplett J."/>
            <person name="Yang X."/>
            <person name="Ye C.Y."/>
            <person name="Mauro-Herrera M."/>
            <person name="Wang L."/>
            <person name="Li P."/>
            <person name="Sharma M."/>
            <person name="Sharma R."/>
            <person name="Ronald P.C."/>
            <person name="Panaud O."/>
            <person name="Kellogg E.A."/>
            <person name="Brutnell T.P."/>
            <person name="Doust A.N."/>
            <person name="Tuskan G.A."/>
            <person name="Rokhsar D."/>
            <person name="Devos K.M."/>
        </authorList>
    </citation>
    <scope>NUCLEOTIDE SEQUENCE [LARGE SCALE GENOMIC DNA]</scope>
    <source>
        <strain evidence="2">cv. Yugu1</strain>
    </source>
</reference>
<dbReference type="EnsemblPlants" id="KQK99592">
    <property type="protein sequence ID" value="KQK99592"/>
    <property type="gene ID" value="SETIT_013019mg"/>
</dbReference>
<accession>K3YFK1</accession>
<dbReference type="HOGENOM" id="CLU_3280502_0_0_1"/>
<keyword evidence="2" id="KW-1185">Reference proteome</keyword>
<reference evidence="1" key="2">
    <citation type="submission" date="2018-08" db="UniProtKB">
        <authorList>
            <consortium name="EnsemblPlants"/>
        </authorList>
    </citation>
    <scope>IDENTIFICATION</scope>
    <source>
        <strain evidence="1">Yugu1</strain>
    </source>
</reference>
<dbReference type="EMBL" id="AGNK02004556">
    <property type="status" value="NOT_ANNOTATED_CDS"/>
    <property type="molecule type" value="Genomic_DNA"/>
</dbReference>
<organism evidence="1 2">
    <name type="scientific">Setaria italica</name>
    <name type="common">Foxtail millet</name>
    <name type="synonym">Panicum italicum</name>
    <dbReference type="NCBI Taxonomy" id="4555"/>
    <lineage>
        <taxon>Eukaryota</taxon>
        <taxon>Viridiplantae</taxon>
        <taxon>Streptophyta</taxon>
        <taxon>Embryophyta</taxon>
        <taxon>Tracheophyta</taxon>
        <taxon>Spermatophyta</taxon>
        <taxon>Magnoliopsida</taxon>
        <taxon>Liliopsida</taxon>
        <taxon>Poales</taxon>
        <taxon>Poaceae</taxon>
        <taxon>PACMAD clade</taxon>
        <taxon>Panicoideae</taxon>
        <taxon>Panicodae</taxon>
        <taxon>Paniceae</taxon>
        <taxon>Cenchrinae</taxon>
        <taxon>Setaria</taxon>
    </lineage>
</organism>
<name>K3YFK1_SETIT</name>
<proteinExistence type="predicted"/>
<dbReference type="AlphaFoldDB" id="K3YFK1"/>
<dbReference type="Proteomes" id="UP000004995">
    <property type="component" value="Unassembled WGS sequence"/>
</dbReference>
<sequence>MVAQANKDAYSHTLEKVLPLYGERLMFMYIHVHLAFECTVL</sequence>
<evidence type="ECO:0000313" key="2">
    <source>
        <dbReference type="Proteomes" id="UP000004995"/>
    </source>
</evidence>
<protein>
    <submittedName>
        <fullName evidence="1">Uncharacterized protein</fullName>
    </submittedName>
</protein>
<dbReference type="Gramene" id="KQK99592">
    <property type="protein sequence ID" value="KQK99592"/>
    <property type="gene ID" value="SETIT_013019mg"/>
</dbReference>
<evidence type="ECO:0000313" key="1">
    <source>
        <dbReference type="EnsemblPlants" id="KQK99592"/>
    </source>
</evidence>